<evidence type="ECO:0000256" key="2">
    <source>
        <dbReference type="ARBA" id="ARBA00024035"/>
    </source>
</evidence>
<dbReference type="Pfam" id="PF01887">
    <property type="entry name" value="SAM_HAT_N"/>
    <property type="match status" value="1"/>
</dbReference>
<evidence type="ECO:0000313" key="5">
    <source>
        <dbReference type="EMBL" id="MCP1676575.1"/>
    </source>
</evidence>
<dbReference type="GO" id="GO:0016787">
    <property type="term" value="F:hydrolase activity"/>
    <property type="evidence" value="ECO:0007669"/>
    <property type="project" value="UniProtKB-KW"/>
</dbReference>
<evidence type="ECO:0000256" key="1">
    <source>
        <dbReference type="ARBA" id="ARBA00022691"/>
    </source>
</evidence>
<keyword evidence="5" id="KW-0378">Hydrolase</keyword>
<keyword evidence="6" id="KW-1185">Reference proteome</keyword>
<dbReference type="SUPFAM" id="SSF101852">
    <property type="entry name" value="Bacterial fluorinating enzyme, C-terminal domain"/>
    <property type="match status" value="1"/>
</dbReference>
<dbReference type="SUPFAM" id="SSF102522">
    <property type="entry name" value="Bacterial fluorinating enzyme, N-terminal domain"/>
    <property type="match status" value="1"/>
</dbReference>
<protein>
    <submittedName>
        <fullName evidence="5">S-adenosylmethionine hydrolase</fullName>
    </submittedName>
</protein>
<sequence>MMIALFTDFGLRGPYVGQMKARLFSSGFAGPVVDLLHDGPAMDPRAAAYLLEPFSRYLPEGAVVLAVVDPGVGTEARDGCVIRADGRWFVGPDNGLFEFVQRRAAEVERWPLPAAPEGASPTFHGRDVFADIAAAVAIGTWRSEQAAAGGPRFPDWGDDTPYVLYIDDYGNAMTGIRGEALADTAILQAGEHRLVHATTFGRMPAGAGFWHRNSSGLVEVSVNLGHAAHTFDLAPGSLVRLLRP</sequence>
<evidence type="ECO:0000313" key="6">
    <source>
        <dbReference type="Proteomes" id="UP001205843"/>
    </source>
</evidence>
<dbReference type="Pfam" id="PF20257">
    <property type="entry name" value="SAM_HAT_C"/>
    <property type="match status" value="1"/>
</dbReference>
<dbReference type="AlphaFoldDB" id="A0AAE3G6C4"/>
<dbReference type="InterPro" id="IPR023227">
    <property type="entry name" value="SAM_OH_AdoTrfase_C_sf"/>
</dbReference>
<dbReference type="InterPro" id="IPR023228">
    <property type="entry name" value="SAM_OH_AdoTrfase_N_sf"/>
</dbReference>
<gene>
    <name evidence="5" type="ORF">J2T57_003746</name>
</gene>
<dbReference type="PANTHER" id="PTHR35092:SF1">
    <property type="entry name" value="CHLORINASE MJ1651"/>
    <property type="match status" value="1"/>
</dbReference>
<dbReference type="Proteomes" id="UP001205843">
    <property type="component" value="Unassembled WGS sequence"/>
</dbReference>
<dbReference type="PANTHER" id="PTHR35092">
    <property type="entry name" value="CHLORINASE MJ1651"/>
    <property type="match status" value="1"/>
</dbReference>
<proteinExistence type="inferred from homology"/>
<comment type="similarity">
    <text evidence="2">Belongs to the SAM hydrolase / SAM-dependent halogenase family.</text>
</comment>
<organism evidence="5 6">
    <name type="scientific">Natronocella acetinitrilica</name>
    <dbReference type="NCBI Taxonomy" id="414046"/>
    <lineage>
        <taxon>Bacteria</taxon>
        <taxon>Pseudomonadati</taxon>
        <taxon>Pseudomonadota</taxon>
        <taxon>Gammaproteobacteria</taxon>
        <taxon>Chromatiales</taxon>
        <taxon>Ectothiorhodospiraceae</taxon>
        <taxon>Natronocella</taxon>
    </lineage>
</organism>
<evidence type="ECO:0000259" key="3">
    <source>
        <dbReference type="Pfam" id="PF01887"/>
    </source>
</evidence>
<dbReference type="InterPro" id="IPR046470">
    <property type="entry name" value="SAM_HAT_C"/>
</dbReference>
<dbReference type="InterPro" id="IPR046469">
    <property type="entry name" value="SAM_HAT_N"/>
</dbReference>
<name>A0AAE3G6C4_9GAMM</name>
<evidence type="ECO:0000259" key="4">
    <source>
        <dbReference type="Pfam" id="PF20257"/>
    </source>
</evidence>
<dbReference type="EMBL" id="JALJXV010000010">
    <property type="protein sequence ID" value="MCP1676575.1"/>
    <property type="molecule type" value="Genomic_DNA"/>
</dbReference>
<accession>A0AAE3G6C4</accession>
<dbReference type="Gene3D" id="2.40.30.90">
    <property type="entry name" value="Bacterial fluorinating enzyme like"/>
    <property type="match status" value="1"/>
</dbReference>
<comment type="caution">
    <text evidence="5">The sequence shown here is derived from an EMBL/GenBank/DDBJ whole genome shotgun (WGS) entry which is preliminary data.</text>
</comment>
<dbReference type="Gene3D" id="3.40.50.10790">
    <property type="entry name" value="S-adenosyl-l-methionine hydroxide adenosyltransferase, N-terminal"/>
    <property type="match status" value="1"/>
</dbReference>
<keyword evidence="1" id="KW-0949">S-adenosyl-L-methionine</keyword>
<feature type="domain" description="S-adenosyl-l-methionine hydroxide adenosyltransferase N-terminal" evidence="3">
    <location>
        <begin position="3"/>
        <end position="140"/>
    </location>
</feature>
<reference evidence="5" key="1">
    <citation type="submission" date="2022-03" db="EMBL/GenBank/DDBJ databases">
        <title>Genomic Encyclopedia of Type Strains, Phase III (KMG-III): the genomes of soil and plant-associated and newly described type strains.</title>
        <authorList>
            <person name="Whitman W."/>
        </authorList>
    </citation>
    <scope>NUCLEOTIDE SEQUENCE</scope>
    <source>
        <strain evidence="5">ANL 6-2</strain>
    </source>
</reference>
<dbReference type="InterPro" id="IPR002747">
    <property type="entry name" value="SAM_OH_AdoTrfase"/>
</dbReference>
<feature type="domain" description="S-adenosyl-l-methionine hydroxide adenosyltransferase C-terminal" evidence="4">
    <location>
        <begin position="163"/>
        <end position="239"/>
    </location>
</feature>
<dbReference type="PIRSF" id="PIRSF006779">
    <property type="entry name" value="UCP006779"/>
    <property type="match status" value="1"/>
</dbReference>
<dbReference type="RefSeq" id="WP_253483167.1">
    <property type="nucleotide sequence ID" value="NZ_JALJXV010000010.1"/>
</dbReference>